<accession>A0ABD1FEW0</accession>
<comment type="caution">
    <text evidence="1">The sequence shown here is derived from an EMBL/GenBank/DDBJ whole genome shotgun (WGS) entry which is preliminary data.</text>
</comment>
<organism evidence="1 2">
    <name type="scientific">Hypothenemus hampei</name>
    <name type="common">Coffee berry borer</name>
    <dbReference type="NCBI Taxonomy" id="57062"/>
    <lineage>
        <taxon>Eukaryota</taxon>
        <taxon>Metazoa</taxon>
        <taxon>Ecdysozoa</taxon>
        <taxon>Arthropoda</taxon>
        <taxon>Hexapoda</taxon>
        <taxon>Insecta</taxon>
        <taxon>Pterygota</taxon>
        <taxon>Neoptera</taxon>
        <taxon>Endopterygota</taxon>
        <taxon>Coleoptera</taxon>
        <taxon>Polyphaga</taxon>
        <taxon>Cucujiformia</taxon>
        <taxon>Curculionidae</taxon>
        <taxon>Scolytinae</taxon>
        <taxon>Hypothenemus</taxon>
    </lineage>
</organism>
<dbReference type="EMBL" id="JBDJPC010000001">
    <property type="protein sequence ID" value="KAL1517797.1"/>
    <property type="molecule type" value="Genomic_DNA"/>
</dbReference>
<gene>
    <name evidence="1" type="ORF">ABEB36_001521</name>
</gene>
<dbReference type="Proteomes" id="UP001566132">
    <property type="component" value="Unassembled WGS sequence"/>
</dbReference>
<evidence type="ECO:0000313" key="1">
    <source>
        <dbReference type="EMBL" id="KAL1517797.1"/>
    </source>
</evidence>
<reference evidence="1 2" key="1">
    <citation type="submission" date="2024-05" db="EMBL/GenBank/DDBJ databases">
        <title>Genetic variation in Jamaican populations of the coffee berry borer (Hypothenemus hampei).</title>
        <authorList>
            <person name="Errbii M."/>
            <person name="Myrie A."/>
        </authorList>
    </citation>
    <scope>NUCLEOTIDE SEQUENCE [LARGE SCALE GENOMIC DNA]</scope>
    <source>
        <strain evidence="1">JA-Hopewell-2020-01-JO</strain>
        <tissue evidence="1">Whole body</tissue>
    </source>
</reference>
<protein>
    <submittedName>
        <fullName evidence="1">Uncharacterized protein</fullName>
    </submittedName>
</protein>
<evidence type="ECO:0000313" key="2">
    <source>
        <dbReference type="Proteomes" id="UP001566132"/>
    </source>
</evidence>
<name>A0ABD1FEW0_HYPHA</name>
<keyword evidence="2" id="KW-1185">Reference proteome</keyword>
<proteinExistence type="predicted"/>
<dbReference type="AlphaFoldDB" id="A0ABD1FEW0"/>
<sequence>MLTFVFRRFQTVFESKTQEHAFLVHGLLENIGLHDHGLPVNTDTEMDNSLLFSFRMNLDFLCLHLTDVRRYTEVRVSTIPSTTSEKKKVLVKDQSWFGERIAF</sequence>